<dbReference type="EMBL" id="CM042056">
    <property type="protein sequence ID" value="KAI3697936.1"/>
    <property type="molecule type" value="Genomic_DNA"/>
</dbReference>
<sequence>MTSRSSILYHPTYNILRFLTSQPKAKHVYVINTIGQDGADLTSSGARRFLKSSGARRFLNIQELEDLSNLQEPEDLSNLQEPEDFSHLQKNEDFSPMLTSQQFKTKSPQDKRYTLYHVEDLCPSLAQQASHALNA</sequence>
<evidence type="ECO:0000313" key="2">
    <source>
        <dbReference type="Proteomes" id="UP001055879"/>
    </source>
</evidence>
<accession>A0ACB8ZKA5</accession>
<reference evidence="1 2" key="2">
    <citation type="journal article" date="2022" name="Mol. Ecol. Resour.">
        <title>The genomes of chicory, endive, great burdock and yacon provide insights into Asteraceae paleo-polyploidization history and plant inulin production.</title>
        <authorList>
            <person name="Fan W."/>
            <person name="Wang S."/>
            <person name="Wang H."/>
            <person name="Wang A."/>
            <person name="Jiang F."/>
            <person name="Liu H."/>
            <person name="Zhao H."/>
            <person name="Xu D."/>
            <person name="Zhang Y."/>
        </authorList>
    </citation>
    <scope>NUCLEOTIDE SEQUENCE [LARGE SCALE GENOMIC DNA]</scope>
    <source>
        <strain evidence="2">cv. Niubang</strain>
    </source>
</reference>
<name>A0ACB8ZKA5_ARCLA</name>
<evidence type="ECO:0000313" key="1">
    <source>
        <dbReference type="EMBL" id="KAI3697936.1"/>
    </source>
</evidence>
<comment type="caution">
    <text evidence="1">The sequence shown here is derived from an EMBL/GenBank/DDBJ whole genome shotgun (WGS) entry which is preliminary data.</text>
</comment>
<keyword evidence="2" id="KW-1185">Reference proteome</keyword>
<gene>
    <name evidence="1" type="ORF">L6452_31042</name>
</gene>
<organism evidence="1 2">
    <name type="scientific">Arctium lappa</name>
    <name type="common">Greater burdock</name>
    <name type="synonym">Lappa major</name>
    <dbReference type="NCBI Taxonomy" id="4217"/>
    <lineage>
        <taxon>Eukaryota</taxon>
        <taxon>Viridiplantae</taxon>
        <taxon>Streptophyta</taxon>
        <taxon>Embryophyta</taxon>
        <taxon>Tracheophyta</taxon>
        <taxon>Spermatophyta</taxon>
        <taxon>Magnoliopsida</taxon>
        <taxon>eudicotyledons</taxon>
        <taxon>Gunneridae</taxon>
        <taxon>Pentapetalae</taxon>
        <taxon>asterids</taxon>
        <taxon>campanulids</taxon>
        <taxon>Asterales</taxon>
        <taxon>Asteraceae</taxon>
        <taxon>Carduoideae</taxon>
        <taxon>Cardueae</taxon>
        <taxon>Arctiinae</taxon>
        <taxon>Arctium</taxon>
    </lineage>
</organism>
<protein>
    <submittedName>
        <fullName evidence="1">Uncharacterized protein</fullName>
    </submittedName>
</protein>
<dbReference type="Proteomes" id="UP001055879">
    <property type="component" value="Linkage Group LG10"/>
</dbReference>
<reference evidence="2" key="1">
    <citation type="journal article" date="2022" name="Mol. Ecol. Resour.">
        <title>The genomes of chicory, endive, great burdock and yacon provide insights into Asteraceae palaeo-polyploidization history and plant inulin production.</title>
        <authorList>
            <person name="Fan W."/>
            <person name="Wang S."/>
            <person name="Wang H."/>
            <person name="Wang A."/>
            <person name="Jiang F."/>
            <person name="Liu H."/>
            <person name="Zhao H."/>
            <person name="Xu D."/>
            <person name="Zhang Y."/>
        </authorList>
    </citation>
    <scope>NUCLEOTIDE SEQUENCE [LARGE SCALE GENOMIC DNA]</scope>
    <source>
        <strain evidence="2">cv. Niubang</strain>
    </source>
</reference>
<proteinExistence type="predicted"/>